<dbReference type="SUPFAM" id="SSF48508">
    <property type="entry name" value="Nuclear receptor ligand-binding domain"/>
    <property type="match status" value="1"/>
</dbReference>
<keyword evidence="14" id="KW-1185">Reference proteome</keyword>
<dbReference type="InterPro" id="IPR013088">
    <property type="entry name" value="Znf_NHR/GATA"/>
</dbReference>
<dbReference type="Pfam" id="PF00104">
    <property type="entry name" value="Hormone_recep"/>
    <property type="match status" value="1"/>
</dbReference>
<dbReference type="Gene3D" id="3.30.50.10">
    <property type="entry name" value="Erythroid Transcription Factor GATA-1, subunit A"/>
    <property type="match status" value="1"/>
</dbReference>
<keyword evidence="7 10" id="KW-0804">Transcription</keyword>
<dbReference type="PRINTS" id="PR00047">
    <property type="entry name" value="STROIDFINGER"/>
</dbReference>
<dbReference type="SUPFAM" id="SSF57716">
    <property type="entry name" value="Glucocorticoid receptor-like (DNA-binding domain)"/>
    <property type="match status" value="1"/>
</dbReference>
<evidence type="ECO:0000256" key="7">
    <source>
        <dbReference type="ARBA" id="ARBA00023163"/>
    </source>
</evidence>
<keyword evidence="8 10" id="KW-0675">Receptor</keyword>
<keyword evidence="4 10" id="KW-0862">Zinc</keyword>
<dbReference type="CDD" id="cd06948">
    <property type="entry name" value="NR_LBD_COUP-TF"/>
    <property type="match status" value="1"/>
</dbReference>
<dbReference type="InterPro" id="IPR000536">
    <property type="entry name" value="Nucl_hrmn_rcpt_lig-bd"/>
</dbReference>
<protein>
    <submittedName>
        <fullName evidence="13">Uncharacterized protein</fullName>
    </submittedName>
</protein>
<evidence type="ECO:0000256" key="10">
    <source>
        <dbReference type="RuleBase" id="RU004334"/>
    </source>
</evidence>
<evidence type="ECO:0000256" key="8">
    <source>
        <dbReference type="ARBA" id="ARBA00023170"/>
    </source>
</evidence>
<name>A0ABN7ASV2_9HEMI</name>
<dbReference type="EMBL" id="AP028913">
    <property type="protein sequence ID" value="BES95033.1"/>
    <property type="molecule type" value="Genomic_DNA"/>
</dbReference>
<evidence type="ECO:0000256" key="2">
    <source>
        <dbReference type="ARBA" id="ARBA00022723"/>
    </source>
</evidence>
<proteinExistence type="inferred from homology"/>
<evidence type="ECO:0000256" key="9">
    <source>
        <dbReference type="ARBA" id="ARBA00023242"/>
    </source>
</evidence>
<keyword evidence="5 10" id="KW-0805">Transcription regulation</keyword>
<dbReference type="SMART" id="SM00399">
    <property type="entry name" value="ZnF_C4"/>
    <property type="match status" value="1"/>
</dbReference>
<dbReference type="Gene3D" id="1.10.565.10">
    <property type="entry name" value="Retinoid X Receptor"/>
    <property type="match status" value="1"/>
</dbReference>
<dbReference type="PRINTS" id="PR00398">
    <property type="entry name" value="STRDHORMONER"/>
</dbReference>
<evidence type="ECO:0000256" key="5">
    <source>
        <dbReference type="ARBA" id="ARBA00023015"/>
    </source>
</evidence>
<feature type="domain" description="Nuclear receptor" evidence="11">
    <location>
        <begin position="195"/>
        <end position="270"/>
    </location>
</feature>
<dbReference type="SMART" id="SM00430">
    <property type="entry name" value="HOLI"/>
    <property type="match status" value="1"/>
</dbReference>
<evidence type="ECO:0000259" key="11">
    <source>
        <dbReference type="PROSITE" id="PS51030"/>
    </source>
</evidence>
<dbReference type="InterPro" id="IPR035500">
    <property type="entry name" value="NHR-like_dom_sf"/>
</dbReference>
<dbReference type="InterPro" id="IPR050274">
    <property type="entry name" value="Nuclear_hormone_rcpt_NR2"/>
</dbReference>
<dbReference type="CDD" id="cd06958">
    <property type="entry name" value="NR_DBD_COUP_TF"/>
    <property type="match status" value="1"/>
</dbReference>
<keyword evidence="2 10" id="KW-0479">Metal-binding</keyword>
<reference evidence="13 14" key="1">
    <citation type="submission" date="2023-09" db="EMBL/GenBank/DDBJ databases">
        <title>Nesidiocoris tenuis whole genome shotgun sequence.</title>
        <authorList>
            <person name="Shibata T."/>
            <person name="Shimoda M."/>
            <person name="Kobayashi T."/>
            <person name="Uehara T."/>
        </authorList>
    </citation>
    <scope>NUCLEOTIDE SEQUENCE [LARGE SCALE GENOMIC DNA]</scope>
    <source>
        <strain evidence="13 14">Japan</strain>
    </source>
</reference>
<dbReference type="InterPro" id="IPR001723">
    <property type="entry name" value="Nuclear_hrmn_rcpt"/>
</dbReference>
<evidence type="ECO:0000256" key="3">
    <source>
        <dbReference type="ARBA" id="ARBA00022771"/>
    </source>
</evidence>
<keyword evidence="9 10" id="KW-0539">Nucleus</keyword>
<dbReference type="PRINTS" id="PR01282">
    <property type="entry name" value="COUPTNFACTOR"/>
</dbReference>
<dbReference type="InterPro" id="IPR001628">
    <property type="entry name" value="Znf_hrmn_rcpt"/>
</dbReference>
<evidence type="ECO:0000256" key="4">
    <source>
        <dbReference type="ARBA" id="ARBA00022833"/>
    </source>
</evidence>
<gene>
    <name evidence="13" type="ORF">NTJ_07842</name>
</gene>
<comment type="subcellular location">
    <subcellularLocation>
        <location evidence="1 10">Nucleus</location>
    </subcellularLocation>
</comment>
<keyword evidence="3 10" id="KW-0863">Zinc-finger</keyword>
<dbReference type="PANTHER" id="PTHR24083">
    <property type="entry name" value="NUCLEAR HORMONE RECEPTOR"/>
    <property type="match status" value="1"/>
</dbReference>
<dbReference type="PROSITE" id="PS00031">
    <property type="entry name" value="NUCLEAR_REC_DBD_1"/>
    <property type="match status" value="1"/>
</dbReference>
<organism evidence="13 14">
    <name type="scientific">Nesidiocoris tenuis</name>
    <dbReference type="NCBI Taxonomy" id="355587"/>
    <lineage>
        <taxon>Eukaryota</taxon>
        <taxon>Metazoa</taxon>
        <taxon>Ecdysozoa</taxon>
        <taxon>Arthropoda</taxon>
        <taxon>Hexapoda</taxon>
        <taxon>Insecta</taxon>
        <taxon>Pterygota</taxon>
        <taxon>Neoptera</taxon>
        <taxon>Paraneoptera</taxon>
        <taxon>Hemiptera</taxon>
        <taxon>Heteroptera</taxon>
        <taxon>Panheteroptera</taxon>
        <taxon>Cimicomorpha</taxon>
        <taxon>Miridae</taxon>
        <taxon>Dicyphina</taxon>
        <taxon>Nesidiocoris</taxon>
    </lineage>
</organism>
<evidence type="ECO:0000313" key="13">
    <source>
        <dbReference type="EMBL" id="BES95033.1"/>
    </source>
</evidence>
<dbReference type="Pfam" id="PF00105">
    <property type="entry name" value="zf-C4"/>
    <property type="match status" value="1"/>
</dbReference>
<evidence type="ECO:0000259" key="12">
    <source>
        <dbReference type="PROSITE" id="PS51843"/>
    </source>
</evidence>
<sequence length="549" mass="58194">MGRGRDGVVIATPGVGEVTVRPVMRPGGGVGGGHGLCSALADRKGAGGKILIPFPGGRSVAAADGGVWWYGGGWAEAVLGVNGGLGSGKILVEQSGGGVGGGVVLCGGGGGGPAGGAPPSYHPHVVPPEFGHHGAHGRSAVVPWRDPVGLVPLGSGQDPEALGVVGSQALVLRGETPGTNSSSHSGGSQADKNQNIECVVCGDKSSGKHYGQFTCEGCKSFFKRSVRRNLTYSCRGNRNCPIDQHHRNQCQYCRLKKCLKMGMRREAVQRGRVPPSQPPSLPGQFSLTNGEAAMAAASAAAAAAAGFNGHSYLSSYISLLLRAEPYPTSRYGQCMQPNNIMGIDNICELAARLLFSAVEWARNIPFFPDLQVTDQVALLRLVWSELFVLNASQCSMPLHVAPLLAAAGLHASPMAADRVVAFMDHIRIFQEQVEKLKALHVDSAEYSCLKAIVLFTTDACGLSDVAHIESLQEKSQCALEEYCRTQYPNQPTRFGKLLLRLPSLRTVSSQVIEQLFFVRLVGKTPIETLIRDMLLSGNNFNWPYAVNTM</sequence>
<feature type="domain" description="NR LBD" evidence="12">
    <location>
        <begin position="312"/>
        <end position="537"/>
    </location>
</feature>
<dbReference type="Proteomes" id="UP001307889">
    <property type="component" value="Chromosome 5"/>
</dbReference>
<comment type="similarity">
    <text evidence="10">Belongs to the nuclear hormone receptor family.</text>
</comment>
<evidence type="ECO:0000256" key="1">
    <source>
        <dbReference type="ARBA" id="ARBA00004123"/>
    </source>
</evidence>
<evidence type="ECO:0000313" key="14">
    <source>
        <dbReference type="Proteomes" id="UP001307889"/>
    </source>
</evidence>
<keyword evidence="6 10" id="KW-0238">DNA-binding</keyword>
<accession>A0ABN7ASV2</accession>
<dbReference type="PROSITE" id="PS51843">
    <property type="entry name" value="NR_LBD"/>
    <property type="match status" value="1"/>
</dbReference>
<dbReference type="PROSITE" id="PS51030">
    <property type="entry name" value="NUCLEAR_REC_DBD_2"/>
    <property type="match status" value="1"/>
</dbReference>
<evidence type="ECO:0000256" key="6">
    <source>
        <dbReference type="ARBA" id="ARBA00023125"/>
    </source>
</evidence>